<organism evidence="1 2">
    <name type="scientific">Streptomyces chiangmaiensis</name>
    <dbReference type="NCBI Taxonomy" id="766497"/>
    <lineage>
        <taxon>Bacteria</taxon>
        <taxon>Bacillati</taxon>
        <taxon>Actinomycetota</taxon>
        <taxon>Actinomycetes</taxon>
        <taxon>Kitasatosporales</taxon>
        <taxon>Streptomycetaceae</taxon>
        <taxon>Streptomyces</taxon>
    </lineage>
</organism>
<proteinExistence type="predicted"/>
<gene>
    <name evidence="1" type="ORF">VXC91_46420</name>
</gene>
<evidence type="ECO:0000313" key="1">
    <source>
        <dbReference type="EMBL" id="MED7829061.1"/>
    </source>
</evidence>
<dbReference type="RefSeq" id="WP_329513339.1">
    <property type="nucleotide sequence ID" value="NZ_BAAAYZ010000274.1"/>
</dbReference>
<reference evidence="1" key="1">
    <citation type="submission" date="2024-01" db="EMBL/GenBank/DDBJ databases">
        <title>First draft genome sequence data of TA4-1, the type strain of Gram-positive actinobacterium Streptomyces chiangmaiensis.</title>
        <authorList>
            <person name="Yasawong M."/>
            <person name="Nantapong N."/>
        </authorList>
    </citation>
    <scope>NUCLEOTIDE SEQUENCE</scope>
    <source>
        <strain evidence="1">TA4-1</strain>
    </source>
</reference>
<keyword evidence="2" id="KW-1185">Reference proteome</keyword>
<name>A0ABU7FYA2_9ACTN</name>
<evidence type="ECO:0008006" key="3">
    <source>
        <dbReference type="Google" id="ProtNLM"/>
    </source>
</evidence>
<protein>
    <recommendedName>
        <fullName evidence="3">Transposase</fullName>
    </recommendedName>
</protein>
<accession>A0ABU7FYA2</accession>
<dbReference type="EMBL" id="JAYWVC010000685">
    <property type="protein sequence ID" value="MED7829061.1"/>
    <property type="molecule type" value="Genomic_DNA"/>
</dbReference>
<dbReference type="Proteomes" id="UP001333996">
    <property type="component" value="Unassembled WGS sequence"/>
</dbReference>
<sequence length="74" mass="8111">MLAAVLRARRVATTVLITEILGCHRTYLNRCADQAAELLALHDICIAPVDGPKARTHAQLQARIDAARQHQDGQ</sequence>
<evidence type="ECO:0000313" key="2">
    <source>
        <dbReference type="Proteomes" id="UP001333996"/>
    </source>
</evidence>
<comment type="caution">
    <text evidence="1">The sequence shown here is derived from an EMBL/GenBank/DDBJ whole genome shotgun (WGS) entry which is preliminary data.</text>
</comment>